<feature type="domain" description="Helicase XPB/Ssl2 N-terminal" evidence="1">
    <location>
        <begin position="472"/>
        <end position="581"/>
    </location>
</feature>
<dbReference type="Pfam" id="PF13625">
    <property type="entry name" value="Helicase_C_3"/>
    <property type="match status" value="1"/>
</dbReference>
<protein>
    <recommendedName>
        <fullName evidence="1">Helicase XPB/Ssl2 N-terminal domain-containing protein</fullName>
    </recommendedName>
</protein>
<dbReference type="Proteomes" id="UP000712673">
    <property type="component" value="Unassembled WGS sequence"/>
</dbReference>
<proteinExistence type="predicted"/>
<comment type="caution">
    <text evidence="2">The sequence shown here is derived from an EMBL/GenBank/DDBJ whole genome shotgun (WGS) entry which is preliminary data.</text>
</comment>
<organism evidence="2 3">
    <name type="scientific">Tectimicrobiota bacterium</name>
    <dbReference type="NCBI Taxonomy" id="2528274"/>
    <lineage>
        <taxon>Bacteria</taxon>
        <taxon>Pseudomonadati</taxon>
        <taxon>Nitrospinota/Tectimicrobiota group</taxon>
        <taxon>Candidatus Tectimicrobiota</taxon>
    </lineage>
</organism>
<reference evidence="2" key="1">
    <citation type="submission" date="2019-03" db="EMBL/GenBank/DDBJ databases">
        <title>Lake Tanganyika Metagenome-Assembled Genomes (MAGs).</title>
        <authorList>
            <person name="Tran P."/>
        </authorList>
    </citation>
    <scope>NUCLEOTIDE SEQUENCE</scope>
    <source>
        <strain evidence="2">K_DeepCast_65m_m2_066</strain>
    </source>
</reference>
<evidence type="ECO:0000259" key="1">
    <source>
        <dbReference type="Pfam" id="PF13625"/>
    </source>
</evidence>
<sequence length="758" mass="83197">MSPWYNQPATPRAVPLSYAAHLPVVSAAALKRIARLWVGTAASKLGKDACIKAICKGLEQPAAVHAMVQQLSDFERAGLGLVSRYGTSAPTEALATELLMLGMPFKDHGGSVPWSMRHGTDYRALNSLLYQGIVLPQHQHQGYGYPNELHIDDYHYSPKIFAESCVLAEVQTVPPEPLPLTPVAEAEPGIARQPVEVVLRLIGLVETLRKSGPIPLTTKGRLPKPFLTKLGKLLGWETALAQEPLAPLQDATRFFFWLLSALEFYQFRTDGGMELTAAASTFFGAPYETQALRWVHAYRLLTGWEEYRTGMVWNDDSYGWYGNKTLGLRAALLLALGALPEVDAWYNVTELSGAMFDRLGEYFPLGYLPQVYPVYRTSAAQEVQRQQEWRQQLQKNWERSEQPWISSALTGPLVHLGLVELAASPSSKRPGGILFRLTALGRAVLYDTLRGHRISRETTAPGPAQADGQCWIVQPNFDVVVYLDRAAATQLAFMERIAERKPASGATALYHLTRDTVYAALESGMTIAVLQDTLGQASAYPVPANVRQMLNEWAARRERLTVYRTAAVVEYPDQASRDAALTSGTCVGQAIGERFVVLAAQPRALRAVPARSVDYLAPPVRCLQVAEDGTVQIHAGHADLLIRGEVAAWADPGADDRHWHLTRASVERAVKAGWSAEGIIDSLTQRALRPAAPALLLVAIRAWAGERTLPRHVAVAADVLLQIADTNVAQAIASSTMLRPYLRGRLGPQTFLVHREAA</sequence>
<dbReference type="AlphaFoldDB" id="A0A937VXS0"/>
<dbReference type="InterPro" id="IPR032830">
    <property type="entry name" value="XPB/Ssl2_N"/>
</dbReference>
<feature type="non-terminal residue" evidence="2">
    <location>
        <position position="758"/>
    </location>
</feature>
<gene>
    <name evidence="2" type="ORF">FJZ47_04605</name>
</gene>
<evidence type="ECO:0000313" key="2">
    <source>
        <dbReference type="EMBL" id="MBM3223069.1"/>
    </source>
</evidence>
<dbReference type="EMBL" id="VGLS01000091">
    <property type="protein sequence ID" value="MBM3223069.1"/>
    <property type="molecule type" value="Genomic_DNA"/>
</dbReference>
<evidence type="ECO:0000313" key="3">
    <source>
        <dbReference type="Proteomes" id="UP000712673"/>
    </source>
</evidence>
<accession>A0A937VXS0</accession>
<name>A0A937VXS0_UNCTE</name>